<dbReference type="InterPro" id="IPR000182">
    <property type="entry name" value="GNAT_dom"/>
</dbReference>
<feature type="domain" description="N-acetyltransferase" evidence="3">
    <location>
        <begin position="33"/>
        <end position="179"/>
    </location>
</feature>
<feature type="domain" description="N-acetyltransferase" evidence="3">
    <location>
        <begin position="185"/>
        <end position="333"/>
    </location>
</feature>
<keyword evidence="2" id="KW-0012">Acyltransferase</keyword>
<name>A0A832I765_UNCEI</name>
<evidence type="ECO:0000256" key="1">
    <source>
        <dbReference type="ARBA" id="ARBA00022679"/>
    </source>
</evidence>
<dbReference type="AlphaFoldDB" id="A0A832I765"/>
<dbReference type="GO" id="GO:0016747">
    <property type="term" value="F:acyltransferase activity, transferring groups other than amino-acyl groups"/>
    <property type="evidence" value="ECO:0007669"/>
    <property type="project" value="InterPro"/>
</dbReference>
<sequence>MARPLRALAWRDRSLPSTVSAIMDPRASDPAAAVLRAATLADVPAVTALAVAENVEEFGAPDFEADDVLHAWRAPGFDLARDAAVAVDAEGGVLGAAWLQIAGDLTGEVLAAPGLRGGGLPAELLGRIEARAAARGARALRLWSSAGAAWRLALLARAGYAVVRSFRRMELVLDGPPPPPAWPAGIVPALFDPGRDLPAAHAAFEEAFAGHFGFSPMPLEAWRREMAGVARFDPSLWLLARDGAEIAGLAIAYDQDDLGWVRVLAVRPAWRGRGLGRALLQACFGRFVARGRARVGLGVDADNAHGAVRLYEAAGMRATRTYLCHERAPRARA</sequence>
<evidence type="ECO:0000313" key="4">
    <source>
        <dbReference type="EMBL" id="HGZ41907.1"/>
    </source>
</evidence>
<evidence type="ECO:0000256" key="2">
    <source>
        <dbReference type="ARBA" id="ARBA00023315"/>
    </source>
</evidence>
<evidence type="ECO:0000259" key="3">
    <source>
        <dbReference type="PROSITE" id="PS51186"/>
    </source>
</evidence>
<dbReference type="InterPro" id="IPR050832">
    <property type="entry name" value="Bact_Acetyltransf"/>
</dbReference>
<dbReference type="CDD" id="cd04301">
    <property type="entry name" value="NAT_SF"/>
    <property type="match status" value="1"/>
</dbReference>
<dbReference type="EMBL" id="DSQF01000002">
    <property type="protein sequence ID" value="HGZ41907.1"/>
    <property type="molecule type" value="Genomic_DNA"/>
</dbReference>
<organism evidence="4">
    <name type="scientific">Eiseniibacteriota bacterium</name>
    <dbReference type="NCBI Taxonomy" id="2212470"/>
    <lineage>
        <taxon>Bacteria</taxon>
        <taxon>Candidatus Eiseniibacteriota</taxon>
    </lineage>
</organism>
<dbReference type="SUPFAM" id="SSF55729">
    <property type="entry name" value="Acyl-CoA N-acyltransferases (Nat)"/>
    <property type="match status" value="2"/>
</dbReference>
<dbReference type="PANTHER" id="PTHR43877">
    <property type="entry name" value="AMINOALKYLPHOSPHONATE N-ACETYLTRANSFERASE-RELATED-RELATED"/>
    <property type="match status" value="1"/>
</dbReference>
<keyword evidence="1 4" id="KW-0808">Transferase</keyword>
<dbReference type="PROSITE" id="PS51186">
    <property type="entry name" value="GNAT"/>
    <property type="match status" value="2"/>
</dbReference>
<protein>
    <submittedName>
        <fullName evidence="4">GNAT family N-acetyltransferase</fullName>
    </submittedName>
</protein>
<accession>A0A832I765</accession>
<dbReference type="Pfam" id="PF00583">
    <property type="entry name" value="Acetyltransf_1"/>
    <property type="match status" value="1"/>
</dbReference>
<proteinExistence type="predicted"/>
<dbReference type="Gene3D" id="3.40.630.30">
    <property type="match status" value="1"/>
</dbReference>
<reference evidence="4" key="1">
    <citation type="journal article" date="2020" name="mSystems">
        <title>Genome- and Community-Level Interaction Insights into Carbon Utilization and Element Cycling Functions of Hydrothermarchaeota in Hydrothermal Sediment.</title>
        <authorList>
            <person name="Zhou Z."/>
            <person name="Liu Y."/>
            <person name="Xu W."/>
            <person name="Pan J."/>
            <person name="Luo Z.H."/>
            <person name="Li M."/>
        </authorList>
    </citation>
    <scope>NUCLEOTIDE SEQUENCE [LARGE SCALE GENOMIC DNA]</scope>
    <source>
        <strain evidence="4">SpSt-381</strain>
    </source>
</reference>
<gene>
    <name evidence="4" type="ORF">ENR23_00515</name>
</gene>
<comment type="caution">
    <text evidence="4">The sequence shown here is derived from an EMBL/GenBank/DDBJ whole genome shotgun (WGS) entry which is preliminary data.</text>
</comment>
<dbReference type="InterPro" id="IPR016181">
    <property type="entry name" value="Acyl_CoA_acyltransferase"/>
</dbReference>